<accession>A0A6S6VY23</accession>
<dbReference type="EMBL" id="HG992979">
    <property type="protein sequence ID" value="CAE7026128.1"/>
    <property type="molecule type" value="Genomic_DNA"/>
</dbReference>
<dbReference type="Proteomes" id="UP000472372">
    <property type="component" value="Chromosome 3"/>
</dbReference>
<dbReference type="PANTHER" id="PTHR33178:SF10">
    <property type="entry name" value="STRESS-RESPONSE A_B BARREL DOMAIN-CONTAINING PROTEIN"/>
    <property type="match status" value="1"/>
</dbReference>
<dbReference type="Gene3D" id="3.30.70.100">
    <property type="match status" value="1"/>
</dbReference>
<dbReference type="InterPro" id="IPR013097">
    <property type="entry name" value="Dabb"/>
</dbReference>
<dbReference type="InterPro" id="IPR044662">
    <property type="entry name" value="HS1/DABB1-like"/>
</dbReference>
<evidence type="ECO:0000256" key="1">
    <source>
        <dbReference type="ARBA" id="ARBA00011738"/>
    </source>
</evidence>
<dbReference type="PANTHER" id="PTHR33178">
    <property type="match status" value="1"/>
</dbReference>
<sequence length="110" mass="12347">MTIIHIVLFEWKPTASPEQISEACKRMLGLKDDCIHPMSQKPYIKSFSGGKNVSPEGKSGNFTHGFVVEFESEEDRDYYVNKDPAHLEFAKFAGEVAGGVKVFDYEPGKM</sequence>
<dbReference type="Pfam" id="PF07876">
    <property type="entry name" value="Dabb"/>
    <property type="match status" value="1"/>
</dbReference>
<dbReference type="AlphaFoldDB" id="A0A6S6VY23"/>
<dbReference type="PROSITE" id="PS51502">
    <property type="entry name" value="S_R_A_B_BARREL"/>
    <property type="match status" value="1"/>
</dbReference>
<name>A0A6S6VY23_9PLEO</name>
<evidence type="ECO:0000313" key="2">
    <source>
        <dbReference type="EMBL" id="CAE7026128.1"/>
    </source>
</evidence>
<dbReference type="SUPFAM" id="SSF54909">
    <property type="entry name" value="Dimeric alpha+beta barrel"/>
    <property type="match status" value="1"/>
</dbReference>
<evidence type="ECO:0000313" key="3">
    <source>
        <dbReference type="Proteomes" id="UP000472372"/>
    </source>
</evidence>
<comment type="subunit">
    <text evidence="1">Homodimer.</text>
</comment>
<reference evidence="2" key="1">
    <citation type="submission" date="2021-02" db="EMBL/GenBank/DDBJ databases">
        <authorList>
            <person name="Syme A R."/>
            <person name="Syme A R."/>
            <person name="Moolhuijzen P."/>
        </authorList>
    </citation>
    <scope>NUCLEOTIDE SEQUENCE</scope>
    <source>
        <strain evidence="2">W1-1</strain>
    </source>
</reference>
<gene>
    <name evidence="2" type="ORF">PTTW11_04022</name>
</gene>
<proteinExistence type="predicted"/>
<organism evidence="2 3">
    <name type="scientific">Pyrenophora teres f. teres</name>
    <dbReference type="NCBI Taxonomy" id="97479"/>
    <lineage>
        <taxon>Eukaryota</taxon>
        <taxon>Fungi</taxon>
        <taxon>Dikarya</taxon>
        <taxon>Ascomycota</taxon>
        <taxon>Pezizomycotina</taxon>
        <taxon>Dothideomycetes</taxon>
        <taxon>Pleosporomycetidae</taxon>
        <taxon>Pleosporales</taxon>
        <taxon>Pleosporineae</taxon>
        <taxon>Pleosporaceae</taxon>
        <taxon>Pyrenophora</taxon>
    </lineage>
</organism>
<protein>
    <submittedName>
        <fullName evidence="2">Uncharacterized protein</fullName>
    </submittedName>
</protein>
<dbReference type="InterPro" id="IPR011008">
    <property type="entry name" value="Dimeric_a/b-barrel"/>
</dbReference>
<dbReference type="SMART" id="SM00886">
    <property type="entry name" value="Dabb"/>
    <property type="match status" value="1"/>
</dbReference>